<evidence type="ECO:0000256" key="2">
    <source>
        <dbReference type="ARBA" id="ARBA00023219"/>
    </source>
</evidence>
<dbReference type="AlphaFoldDB" id="A0A434A2X0"/>
<keyword evidence="1" id="KW-1188">Viral release from host cell</keyword>
<dbReference type="InterPro" id="IPR038713">
    <property type="entry name" value="Terminase_Gp1_N_sf"/>
</dbReference>
<gene>
    <name evidence="3" type="ORF">D0817_20155</name>
</gene>
<sequence>MKTNNLTIRQEAFAQSYIKLGIGAAAYKDAGYSYKNKTDKTIHEAACRLLKNSKVAARIKELQSVVADIADKEFKITSEEMLRHLNILRNARIDEFVEFKEVKVPVFNRQGKKTGYTLETKLSFKAFDRLTEQQLMCIEGIKHTKYGIEVKLHGKEWSIEKINKHIGFYEKDNEQKNKVLDISSPDAREARIAELIAKAQK</sequence>
<dbReference type="Proteomes" id="UP000288102">
    <property type="component" value="Unassembled WGS sequence"/>
</dbReference>
<keyword evidence="2" id="KW-0231">Viral genome packaging</keyword>
<name>A0A434A2X0_9FLAO</name>
<protein>
    <recommendedName>
        <fullName evidence="5">Terminase small subunit</fullName>
    </recommendedName>
</protein>
<dbReference type="Gene3D" id="1.10.10.1400">
    <property type="entry name" value="Terminase, small subunit, N-terminal DNA-binding domain, HTH motif"/>
    <property type="match status" value="1"/>
</dbReference>
<evidence type="ECO:0000313" key="3">
    <source>
        <dbReference type="EMBL" id="RUT68675.1"/>
    </source>
</evidence>
<reference evidence="4" key="1">
    <citation type="journal article" date="2019" name="Syst. Appl. Microbiol.">
        <title>Flavobacterium circumlabens sp. nov. and Flavobacterium cupreum sp. nov., two psychrotrophic species isolated from Antarctic environmental samples.</title>
        <authorList>
            <person name="Kralova S."/>
            <person name="Busse H.-J."/>
            <person name="Svec P."/>
            <person name="Maslanova I."/>
            <person name="Stankova E."/>
            <person name="Bartak M."/>
            <person name="Sedlacek I."/>
        </authorList>
    </citation>
    <scope>NUCLEOTIDE SEQUENCE [LARGE SCALE GENOMIC DNA]</scope>
    <source>
        <strain evidence="4">CCM 8825</strain>
    </source>
</reference>
<dbReference type="InterPro" id="IPR005335">
    <property type="entry name" value="Terminase_ssu"/>
</dbReference>
<keyword evidence="4" id="KW-1185">Reference proteome</keyword>
<dbReference type="RefSeq" id="WP_127340116.1">
    <property type="nucleotide sequence ID" value="NZ_QWDM01000015.1"/>
</dbReference>
<dbReference type="GO" id="GO:0051276">
    <property type="term" value="P:chromosome organization"/>
    <property type="evidence" value="ECO:0007669"/>
    <property type="project" value="InterPro"/>
</dbReference>
<evidence type="ECO:0000313" key="4">
    <source>
        <dbReference type="Proteomes" id="UP000288102"/>
    </source>
</evidence>
<organism evidence="3 4">
    <name type="scientific">Flavobacterium cupreum</name>
    <dbReference type="NCBI Taxonomy" id="2133766"/>
    <lineage>
        <taxon>Bacteria</taxon>
        <taxon>Pseudomonadati</taxon>
        <taxon>Bacteroidota</taxon>
        <taxon>Flavobacteriia</taxon>
        <taxon>Flavobacteriales</taxon>
        <taxon>Flavobacteriaceae</taxon>
        <taxon>Flavobacterium</taxon>
    </lineage>
</organism>
<evidence type="ECO:0000256" key="1">
    <source>
        <dbReference type="ARBA" id="ARBA00022612"/>
    </source>
</evidence>
<proteinExistence type="predicted"/>
<dbReference type="Pfam" id="PF03592">
    <property type="entry name" value="Terminase_2"/>
    <property type="match status" value="1"/>
</dbReference>
<dbReference type="PANTHER" id="PTHR41328:SF2">
    <property type="entry name" value="TERMINASE SMALL SUBUNIT"/>
    <property type="match status" value="1"/>
</dbReference>
<comment type="caution">
    <text evidence="3">The sequence shown here is derived from an EMBL/GenBank/DDBJ whole genome shotgun (WGS) entry which is preliminary data.</text>
</comment>
<dbReference type="OrthoDB" id="1338457at2"/>
<evidence type="ECO:0008006" key="5">
    <source>
        <dbReference type="Google" id="ProtNLM"/>
    </source>
</evidence>
<dbReference type="EMBL" id="QWDM01000015">
    <property type="protein sequence ID" value="RUT68675.1"/>
    <property type="molecule type" value="Genomic_DNA"/>
</dbReference>
<dbReference type="PANTHER" id="PTHR41328">
    <property type="entry name" value="TERMINASE SMALL SUBUNIT-RELATED"/>
    <property type="match status" value="1"/>
</dbReference>
<dbReference type="InterPro" id="IPR052404">
    <property type="entry name" value="SPP1-like_terminase"/>
</dbReference>
<accession>A0A434A2X0</accession>